<comment type="caution">
    <text evidence="1">The sequence shown here is derived from an EMBL/GenBank/DDBJ whole genome shotgun (WGS) entry which is preliminary data.</text>
</comment>
<proteinExistence type="predicted"/>
<dbReference type="OrthoDB" id="1721314at2759"/>
<dbReference type="EMBL" id="PKPP01000708">
    <property type="protein sequence ID" value="PWA89529.1"/>
    <property type="molecule type" value="Genomic_DNA"/>
</dbReference>
<accession>A0A2U1PUU1</accession>
<protein>
    <submittedName>
        <fullName evidence="1">Uncharacterized protein</fullName>
    </submittedName>
</protein>
<dbReference type="STRING" id="35608.A0A2U1PUU1"/>
<name>A0A2U1PUU1_ARTAN</name>
<sequence>MTASSSSRGVSVEKLHFSQLHSCLVLLFSHREDIELADEGAAGFDKDGEFGACDIPRKLLTKSPRLSEDKEKQCVAPKLNDDYPPKAVAKIGWVYGAMKQAVSYSLKLRVFTGCFDRTMGESQHIEVNGGMCPHYHSKGSKEMSCSNVRTVDGGAVEDDADVT</sequence>
<organism evidence="1 2">
    <name type="scientific">Artemisia annua</name>
    <name type="common">Sweet wormwood</name>
    <dbReference type="NCBI Taxonomy" id="35608"/>
    <lineage>
        <taxon>Eukaryota</taxon>
        <taxon>Viridiplantae</taxon>
        <taxon>Streptophyta</taxon>
        <taxon>Embryophyta</taxon>
        <taxon>Tracheophyta</taxon>
        <taxon>Spermatophyta</taxon>
        <taxon>Magnoliopsida</taxon>
        <taxon>eudicotyledons</taxon>
        <taxon>Gunneridae</taxon>
        <taxon>Pentapetalae</taxon>
        <taxon>asterids</taxon>
        <taxon>campanulids</taxon>
        <taxon>Asterales</taxon>
        <taxon>Asteraceae</taxon>
        <taxon>Asteroideae</taxon>
        <taxon>Anthemideae</taxon>
        <taxon>Artemisiinae</taxon>
        <taxon>Artemisia</taxon>
    </lineage>
</organism>
<reference evidence="1 2" key="1">
    <citation type="journal article" date="2018" name="Mol. Plant">
        <title>The genome of Artemisia annua provides insight into the evolution of Asteraceae family and artemisinin biosynthesis.</title>
        <authorList>
            <person name="Shen Q."/>
            <person name="Zhang L."/>
            <person name="Liao Z."/>
            <person name="Wang S."/>
            <person name="Yan T."/>
            <person name="Shi P."/>
            <person name="Liu M."/>
            <person name="Fu X."/>
            <person name="Pan Q."/>
            <person name="Wang Y."/>
            <person name="Lv Z."/>
            <person name="Lu X."/>
            <person name="Zhang F."/>
            <person name="Jiang W."/>
            <person name="Ma Y."/>
            <person name="Chen M."/>
            <person name="Hao X."/>
            <person name="Li L."/>
            <person name="Tang Y."/>
            <person name="Lv G."/>
            <person name="Zhou Y."/>
            <person name="Sun X."/>
            <person name="Brodelius P.E."/>
            <person name="Rose J.K.C."/>
            <person name="Tang K."/>
        </authorList>
    </citation>
    <scope>NUCLEOTIDE SEQUENCE [LARGE SCALE GENOMIC DNA]</scope>
    <source>
        <strain evidence="2">cv. Huhao1</strain>
        <tissue evidence="1">Leaf</tissue>
    </source>
</reference>
<gene>
    <name evidence="1" type="ORF">CTI12_AA110010</name>
</gene>
<evidence type="ECO:0000313" key="2">
    <source>
        <dbReference type="Proteomes" id="UP000245207"/>
    </source>
</evidence>
<keyword evidence="2" id="KW-1185">Reference proteome</keyword>
<dbReference type="AlphaFoldDB" id="A0A2U1PUU1"/>
<evidence type="ECO:0000313" key="1">
    <source>
        <dbReference type="EMBL" id="PWA89529.1"/>
    </source>
</evidence>
<dbReference type="Proteomes" id="UP000245207">
    <property type="component" value="Unassembled WGS sequence"/>
</dbReference>